<dbReference type="PANTHER" id="PTHR23259:SF82">
    <property type="entry name" value="SERINE PROTEASE INHIBITOR 1 PROTEIN"/>
    <property type="match status" value="1"/>
</dbReference>
<dbReference type="WBParaSite" id="Hba_04145">
    <property type="protein sequence ID" value="Hba_04145"/>
    <property type="gene ID" value="Hba_04145"/>
</dbReference>
<dbReference type="PANTHER" id="PTHR23259">
    <property type="entry name" value="RIDDLE"/>
    <property type="match status" value="1"/>
</dbReference>
<protein>
    <submittedName>
        <fullName evidence="4">TIL domain-containing protein</fullName>
    </submittedName>
</protein>
<dbReference type="GO" id="GO:0004867">
    <property type="term" value="F:serine-type endopeptidase inhibitor activity"/>
    <property type="evidence" value="ECO:0007669"/>
    <property type="project" value="UniProtKB-KW"/>
</dbReference>
<sequence length="122" mass="13479">MYKRISSGLRKGKRIRNHTFSASTYSSACTRTILECIEGYHQECINGNPECVPNPTCGPNEIFLVCSSCEPTCGPIVPCLDICFPPACQCINGYVRNNGKCIRRDKCPMIPCNPIPYPENAS</sequence>
<evidence type="ECO:0000313" key="3">
    <source>
        <dbReference type="Proteomes" id="UP000095283"/>
    </source>
</evidence>
<dbReference type="CDD" id="cd19941">
    <property type="entry name" value="TIL"/>
    <property type="match status" value="1"/>
</dbReference>
<evidence type="ECO:0000313" key="4">
    <source>
        <dbReference type="WBParaSite" id="Hba_04145"/>
    </source>
</evidence>
<dbReference type="Proteomes" id="UP000095283">
    <property type="component" value="Unplaced"/>
</dbReference>
<name>A0A1I7WGN1_HETBA</name>
<keyword evidence="1" id="KW-0646">Protease inhibitor</keyword>
<keyword evidence="2" id="KW-1015">Disulfide bond</keyword>
<dbReference type="AlphaFoldDB" id="A0A1I7WGN1"/>
<dbReference type="SUPFAM" id="SSF57567">
    <property type="entry name" value="Serine protease inhibitors"/>
    <property type="match status" value="1"/>
</dbReference>
<reference evidence="4" key="1">
    <citation type="submission" date="2016-11" db="UniProtKB">
        <authorList>
            <consortium name="WormBaseParasite"/>
        </authorList>
    </citation>
    <scope>IDENTIFICATION</scope>
</reference>
<dbReference type="Gene3D" id="2.10.25.10">
    <property type="entry name" value="Laminin"/>
    <property type="match status" value="1"/>
</dbReference>
<dbReference type="InterPro" id="IPR051368">
    <property type="entry name" value="SerProtInhib-TIL_Domain"/>
</dbReference>
<keyword evidence="1" id="KW-0722">Serine protease inhibitor</keyword>
<evidence type="ECO:0000256" key="2">
    <source>
        <dbReference type="ARBA" id="ARBA00023157"/>
    </source>
</evidence>
<dbReference type="InterPro" id="IPR036084">
    <property type="entry name" value="Ser_inhib-like_sf"/>
</dbReference>
<organism evidence="3 4">
    <name type="scientific">Heterorhabditis bacteriophora</name>
    <name type="common">Entomopathogenic nematode worm</name>
    <dbReference type="NCBI Taxonomy" id="37862"/>
    <lineage>
        <taxon>Eukaryota</taxon>
        <taxon>Metazoa</taxon>
        <taxon>Ecdysozoa</taxon>
        <taxon>Nematoda</taxon>
        <taxon>Chromadorea</taxon>
        <taxon>Rhabditida</taxon>
        <taxon>Rhabditina</taxon>
        <taxon>Rhabditomorpha</taxon>
        <taxon>Strongyloidea</taxon>
        <taxon>Heterorhabditidae</taxon>
        <taxon>Heterorhabditis</taxon>
    </lineage>
</organism>
<proteinExistence type="predicted"/>
<keyword evidence="3" id="KW-1185">Reference proteome</keyword>
<accession>A0A1I7WGN1</accession>
<evidence type="ECO:0000256" key="1">
    <source>
        <dbReference type="ARBA" id="ARBA00022900"/>
    </source>
</evidence>